<comment type="caution">
    <text evidence="2">The sequence shown here is derived from an EMBL/GenBank/DDBJ whole genome shotgun (WGS) entry which is preliminary data.</text>
</comment>
<accession>A0A1A2VV18</accession>
<dbReference type="PANTHER" id="PTHR23026:SF123">
    <property type="entry name" value="NAD(P)H NITROREDUCTASE RV3131-RELATED"/>
    <property type="match status" value="1"/>
</dbReference>
<name>A0A1A2VV18_MYCSC</name>
<dbReference type="GO" id="GO:0016491">
    <property type="term" value="F:oxidoreductase activity"/>
    <property type="evidence" value="ECO:0007669"/>
    <property type="project" value="InterPro"/>
</dbReference>
<dbReference type="AlphaFoldDB" id="A0A1A2VV18"/>
<sequence length="328" mass="35997">MDAKVPTEQVIRDAVTLACRAPSLHNSQPWRWVAEGTRLQLWADPRHAMHATDHTGRELILSCGAVLDHLRVAMAAAGWESVTERFPTEGRPDHLATVGFLPVENVTPQRRLRADAILRRSTDRLPLGAPTAWPTLHSALSRATTPYDVSLDVVDDEERPRLAEASRLTEQLRRSDTSYLTELRWWTSPFEANADHVPESALLSSSEAARVDIARAFPPAGGGRRRASIEADHSKIVVLSTQHDAPAEVLRCGEALSAVLLECTLAGMATCTLTHMTELSLSRDIIRQITGGSGQPQLLIRVGRSPGKDPHAKPTARRPVTEVLEMRG</sequence>
<dbReference type="Proteomes" id="UP000092207">
    <property type="component" value="Unassembled WGS sequence"/>
</dbReference>
<organism evidence="2 3">
    <name type="scientific">Mycobacterium scrofulaceum</name>
    <dbReference type="NCBI Taxonomy" id="1783"/>
    <lineage>
        <taxon>Bacteria</taxon>
        <taxon>Bacillati</taxon>
        <taxon>Actinomycetota</taxon>
        <taxon>Actinomycetes</taxon>
        <taxon>Mycobacteriales</taxon>
        <taxon>Mycobacteriaceae</taxon>
        <taxon>Mycobacterium</taxon>
    </lineage>
</organism>
<evidence type="ECO:0000313" key="3">
    <source>
        <dbReference type="Proteomes" id="UP000092207"/>
    </source>
</evidence>
<evidence type="ECO:0000313" key="2">
    <source>
        <dbReference type="EMBL" id="OBI04423.1"/>
    </source>
</evidence>
<dbReference type="PANTHER" id="PTHR23026">
    <property type="entry name" value="NADPH NITROREDUCTASE"/>
    <property type="match status" value="1"/>
</dbReference>
<reference evidence="2 3" key="1">
    <citation type="submission" date="2016-06" db="EMBL/GenBank/DDBJ databases">
        <authorList>
            <person name="Kjaerup R.B."/>
            <person name="Dalgaard T.S."/>
            <person name="Juul-Madsen H.R."/>
        </authorList>
    </citation>
    <scope>NUCLEOTIDE SEQUENCE [LARGE SCALE GENOMIC DNA]</scope>
    <source>
        <strain evidence="2 3">E2838</strain>
    </source>
</reference>
<feature type="region of interest" description="Disordered" evidence="1">
    <location>
        <begin position="304"/>
        <end position="328"/>
    </location>
</feature>
<evidence type="ECO:0000256" key="1">
    <source>
        <dbReference type="SAM" id="MobiDB-lite"/>
    </source>
</evidence>
<protein>
    <submittedName>
        <fullName evidence="2">NAD(P)H nitroreductase</fullName>
    </submittedName>
</protein>
<dbReference type="InterPro" id="IPR000415">
    <property type="entry name" value="Nitroreductase-like"/>
</dbReference>
<dbReference type="SUPFAM" id="SSF55469">
    <property type="entry name" value="FMN-dependent nitroreductase-like"/>
    <property type="match status" value="2"/>
</dbReference>
<dbReference type="InterPro" id="IPR050627">
    <property type="entry name" value="Nitroreductase/BluB"/>
</dbReference>
<dbReference type="Gene3D" id="3.40.109.10">
    <property type="entry name" value="NADH Oxidase"/>
    <property type="match status" value="1"/>
</dbReference>
<proteinExistence type="predicted"/>
<dbReference type="EMBL" id="LZJY01000177">
    <property type="protein sequence ID" value="OBI04423.1"/>
    <property type="molecule type" value="Genomic_DNA"/>
</dbReference>
<dbReference type="NCBIfam" id="NF047509">
    <property type="entry name" value="Rv3131_FMN_oxido"/>
    <property type="match status" value="1"/>
</dbReference>
<gene>
    <name evidence="2" type="ORF">A5679_15310</name>
</gene>